<evidence type="ECO:0000313" key="2">
    <source>
        <dbReference type="EMBL" id="GAG12672.1"/>
    </source>
</evidence>
<keyword evidence="1" id="KW-1133">Transmembrane helix</keyword>
<dbReference type="InterPro" id="IPR026366">
    <property type="entry name" value="Seleno_YedE"/>
</dbReference>
<feature type="transmembrane region" description="Helical" evidence="1">
    <location>
        <begin position="100"/>
        <end position="122"/>
    </location>
</feature>
<gene>
    <name evidence="2" type="ORF">S01H1_33690</name>
</gene>
<keyword evidence="1" id="KW-0472">Membrane</keyword>
<name>X0VND5_9ZZZZ</name>
<accession>X0VND5</accession>
<feature type="transmembrane region" description="Helical" evidence="1">
    <location>
        <begin position="170"/>
        <end position="189"/>
    </location>
</feature>
<feature type="non-terminal residue" evidence="2">
    <location>
        <position position="1"/>
    </location>
</feature>
<dbReference type="AlphaFoldDB" id="X0VND5"/>
<reference evidence="2" key="1">
    <citation type="journal article" date="2014" name="Front. Microbiol.">
        <title>High frequency of phylogenetically diverse reductive dehalogenase-homologous genes in deep subseafloor sedimentary metagenomes.</title>
        <authorList>
            <person name="Kawai M."/>
            <person name="Futagami T."/>
            <person name="Toyoda A."/>
            <person name="Takaki Y."/>
            <person name="Nishi S."/>
            <person name="Hori S."/>
            <person name="Arai W."/>
            <person name="Tsubouchi T."/>
            <person name="Morono Y."/>
            <person name="Uchiyama I."/>
            <person name="Ito T."/>
            <person name="Fujiyama A."/>
            <person name="Inagaki F."/>
            <person name="Takami H."/>
        </authorList>
    </citation>
    <scope>NUCLEOTIDE SEQUENCE</scope>
    <source>
        <strain evidence="2">Expedition CK06-06</strain>
    </source>
</reference>
<keyword evidence="1" id="KW-0812">Transmembrane</keyword>
<dbReference type="NCBIfam" id="TIGR04112">
    <property type="entry name" value="seleno_YedE"/>
    <property type="match status" value="1"/>
</dbReference>
<feature type="transmembrane region" description="Helical" evidence="1">
    <location>
        <begin position="201"/>
        <end position="219"/>
    </location>
</feature>
<proteinExistence type="predicted"/>
<dbReference type="Pfam" id="PF04143">
    <property type="entry name" value="Sulf_transp"/>
    <property type="match status" value="1"/>
</dbReference>
<dbReference type="InterPro" id="IPR007272">
    <property type="entry name" value="Sulf_transp_TsuA/YedE"/>
</dbReference>
<protein>
    <submittedName>
        <fullName evidence="2">Uncharacterized protein</fullName>
    </submittedName>
</protein>
<evidence type="ECO:0000256" key="1">
    <source>
        <dbReference type="SAM" id="Phobius"/>
    </source>
</evidence>
<feature type="transmembrane region" description="Helical" evidence="1">
    <location>
        <begin position="59"/>
        <end position="79"/>
    </location>
</feature>
<feature type="transmembrane region" description="Helical" evidence="1">
    <location>
        <begin position="137"/>
        <end position="158"/>
    </location>
</feature>
<sequence length="224" mass="23323">GVVVGAAIGVLFLKNGFNLGRSTKTHAAAGWAMPLLLFGVLLLAIFTPGFIFASENGPGAMHAALWISLVVGLFVGVLAQRTRMCFVGGWRDLMMVRDTYLFSGIAAFFIGALIVNAALGYIDWGFVGQPVAHDNHLWNFLGMALVGLAATLLGGCPLRQLILSGEGDTDAGVTVLGLIVGAAIAHNFFTTASPNGIGDNSVVAVIVGLGFCLAIGFLMRERAT</sequence>
<comment type="caution">
    <text evidence="2">The sequence shown here is derived from an EMBL/GenBank/DDBJ whole genome shotgun (WGS) entry which is preliminary data.</text>
</comment>
<organism evidence="2">
    <name type="scientific">marine sediment metagenome</name>
    <dbReference type="NCBI Taxonomy" id="412755"/>
    <lineage>
        <taxon>unclassified sequences</taxon>
        <taxon>metagenomes</taxon>
        <taxon>ecological metagenomes</taxon>
    </lineage>
</organism>
<dbReference type="EMBL" id="BARS01020925">
    <property type="protein sequence ID" value="GAG12672.1"/>
    <property type="molecule type" value="Genomic_DNA"/>
</dbReference>
<feature type="transmembrane region" description="Helical" evidence="1">
    <location>
        <begin position="31"/>
        <end position="53"/>
    </location>
</feature>